<dbReference type="GO" id="GO:0004803">
    <property type="term" value="F:transposase activity"/>
    <property type="evidence" value="ECO:0007669"/>
    <property type="project" value="InterPro"/>
</dbReference>
<sequence>MPRRARIVLQGHPHHVVQRAHRRQQIFTDEADCLPYLNDLQRERRRLQVAVYAWCLMPNHVHLLLAPLHDCRALSQIMGKLAGGAGRRFNHRHGLSGTLWESRYYSSVIGTEEYFWECCRYIELNPVRAGIVDRPEQYPWSSYRARMLDQGGVDAPPGYDATSPHGRLDLAAYARFVQEGM</sequence>
<dbReference type="Proteomes" id="UP000007564">
    <property type="component" value="Chromosome"/>
</dbReference>
<proteinExistence type="predicted"/>
<dbReference type="PANTHER" id="PTHR34322">
    <property type="entry name" value="TRANSPOSASE, Y1_TNP DOMAIN-CONTAINING"/>
    <property type="match status" value="1"/>
</dbReference>
<dbReference type="NCBIfam" id="NF047646">
    <property type="entry name" value="REP_Tyr_transpos"/>
    <property type="match status" value="1"/>
</dbReference>
<evidence type="ECO:0000313" key="3">
    <source>
        <dbReference type="Proteomes" id="UP000007564"/>
    </source>
</evidence>
<dbReference type="RefSeq" id="WP_010925797.1">
    <property type="nucleotide sequence ID" value="NC_019382.1"/>
</dbReference>
<dbReference type="GO" id="GO:0006313">
    <property type="term" value="P:DNA transposition"/>
    <property type="evidence" value="ECO:0007669"/>
    <property type="project" value="InterPro"/>
</dbReference>
<name>A0A0C6P5X4_BORBO</name>
<dbReference type="SUPFAM" id="SSF143422">
    <property type="entry name" value="Transposase IS200-like"/>
    <property type="match status" value="1"/>
</dbReference>
<accession>A0A0C6P5X4</accession>
<evidence type="ECO:0000313" key="2">
    <source>
        <dbReference type="EMBL" id="CCJ54932.1"/>
    </source>
</evidence>
<dbReference type="Gene3D" id="3.30.70.1290">
    <property type="entry name" value="Transposase IS200-like"/>
    <property type="match status" value="1"/>
</dbReference>
<dbReference type="EMBL" id="HE965806">
    <property type="protein sequence ID" value="CCJ54932.1"/>
    <property type="molecule type" value="Genomic_DNA"/>
</dbReference>
<dbReference type="Pfam" id="PF01797">
    <property type="entry name" value="Y1_Tnp"/>
    <property type="match status" value="1"/>
</dbReference>
<dbReference type="OrthoDB" id="9814067at2"/>
<reference evidence="2 3" key="1">
    <citation type="journal article" date="2012" name="BMC Genomics">
        <title>Comparative genomics of the classical Bordetella subspecies: the evolution and exchange of virulence-associated diversity amongst closely related pathogens.</title>
        <authorList>
            <person name="Park J."/>
            <person name="Zhang Y."/>
            <person name="Buboltz A.M."/>
            <person name="Zhang X."/>
            <person name="Schuster S.C."/>
            <person name="Ahuja U."/>
            <person name="Liu M."/>
            <person name="Miller J.F."/>
            <person name="Sebaihia M."/>
            <person name="Bentley S.D."/>
            <person name="Parkhill J."/>
            <person name="Harvill E.T."/>
        </authorList>
    </citation>
    <scope>NUCLEOTIDE SEQUENCE [LARGE SCALE GENOMIC DNA]</scope>
    <source>
        <strain evidence="2 3">253</strain>
    </source>
</reference>
<gene>
    <name evidence="2" type="ORF">BN112_3015</name>
</gene>
<dbReference type="GO" id="GO:0003677">
    <property type="term" value="F:DNA binding"/>
    <property type="evidence" value="ECO:0007669"/>
    <property type="project" value="InterPro"/>
</dbReference>
<dbReference type="SMART" id="SM01321">
    <property type="entry name" value="Y1_Tnp"/>
    <property type="match status" value="1"/>
</dbReference>
<feature type="domain" description="Transposase IS200-like" evidence="1">
    <location>
        <begin position="9"/>
        <end position="125"/>
    </location>
</feature>
<dbReference type="InterPro" id="IPR002686">
    <property type="entry name" value="Transposase_17"/>
</dbReference>
<organism evidence="2 3">
    <name type="scientific">Bordetella bronchiseptica 253</name>
    <dbReference type="NCBI Taxonomy" id="568707"/>
    <lineage>
        <taxon>Bacteria</taxon>
        <taxon>Pseudomonadati</taxon>
        <taxon>Pseudomonadota</taxon>
        <taxon>Betaproteobacteria</taxon>
        <taxon>Burkholderiales</taxon>
        <taxon>Alcaligenaceae</taxon>
        <taxon>Bordetella</taxon>
    </lineage>
</organism>
<dbReference type="InterPro" id="IPR036515">
    <property type="entry name" value="Transposase_17_sf"/>
</dbReference>
<dbReference type="PANTHER" id="PTHR34322:SF2">
    <property type="entry name" value="TRANSPOSASE IS200-LIKE DOMAIN-CONTAINING PROTEIN"/>
    <property type="match status" value="1"/>
</dbReference>
<dbReference type="HOGENOM" id="CLU_068226_4_0_4"/>
<evidence type="ECO:0000259" key="1">
    <source>
        <dbReference type="SMART" id="SM01321"/>
    </source>
</evidence>
<dbReference type="AlphaFoldDB" id="A0A0C6P5X4"/>
<protein>
    <recommendedName>
        <fullName evidence="1">Transposase IS200-like domain-containing protein</fullName>
    </recommendedName>
</protein>
<dbReference type="KEGG" id="bbh:BN112_3015"/>